<evidence type="ECO:0000313" key="1">
    <source>
        <dbReference type="EMBL" id="SVD55884.1"/>
    </source>
</evidence>
<proteinExistence type="predicted"/>
<evidence type="ECO:0008006" key="2">
    <source>
        <dbReference type="Google" id="ProtNLM"/>
    </source>
</evidence>
<name>A0A382WB93_9ZZZZ</name>
<gene>
    <name evidence="1" type="ORF">METZ01_LOCUS408738</name>
</gene>
<dbReference type="AlphaFoldDB" id="A0A382WB93"/>
<protein>
    <recommendedName>
        <fullName evidence="2">Major facilitator superfamily (MFS) profile domain-containing protein</fullName>
    </recommendedName>
</protein>
<feature type="non-terminal residue" evidence="1">
    <location>
        <position position="45"/>
    </location>
</feature>
<accession>A0A382WB93</accession>
<dbReference type="EMBL" id="UINC01158374">
    <property type="protein sequence ID" value="SVD55884.1"/>
    <property type="molecule type" value="Genomic_DNA"/>
</dbReference>
<reference evidence="1" key="1">
    <citation type="submission" date="2018-05" db="EMBL/GenBank/DDBJ databases">
        <authorList>
            <person name="Lanie J.A."/>
            <person name="Ng W.-L."/>
            <person name="Kazmierczak K.M."/>
            <person name="Andrzejewski T.M."/>
            <person name="Davidsen T.M."/>
            <person name="Wayne K.J."/>
            <person name="Tettelin H."/>
            <person name="Glass J.I."/>
            <person name="Rusch D."/>
            <person name="Podicherti R."/>
            <person name="Tsui H.-C.T."/>
            <person name="Winkler M.E."/>
        </authorList>
    </citation>
    <scope>NUCLEOTIDE SEQUENCE</scope>
</reference>
<organism evidence="1">
    <name type="scientific">marine metagenome</name>
    <dbReference type="NCBI Taxonomy" id="408172"/>
    <lineage>
        <taxon>unclassified sequences</taxon>
        <taxon>metagenomes</taxon>
        <taxon>ecological metagenomes</taxon>
    </lineage>
</organism>
<sequence>MYIAIGAGVLLNMCFGLMYAWSVFIDSLGQELNVGRGLISLVFSV</sequence>